<dbReference type="PRINTS" id="PR00120">
    <property type="entry name" value="HATPASE"/>
</dbReference>
<dbReference type="InterPro" id="IPR031468">
    <property type="entry name" value="SMP_LBD"/>
</dbReference>
<keyword evidence="6 18" id="KW-0547">Nucleotide-binding</keyword>
<comment type="similarity">
    <text evidence="18">Belongs to the cation transport ATPase (P-type) (TC 3.A.3) family.</text>
</comment>
<dbReference type="PANTHER" id="PTHR24093">
    <property type="entry name" value="CATION TRANSPORTING ATPASE"/>
    <property type="match status" value="1"/>
</dbReference>
<keyword evidence="13 18" id="KW-0406">Ion transport</keyword>
<dbReference type="FunFam" id="3.40.1110.10:FF:000045">
    <property type="entry name" value="Calcium-transporting ATPase"/>
    <property type="match status" value="1"/>
</dbReference>
<dbReference type="InterPro" id="IPR027537">
    <property type="entry name" value="Mmm1"/>
</dbReference>
<dbReference type="InterPro" id="IPR023298">
    <property type="entry name" value="ATPase_P-typ_TM_dom_sf"/>
</dbReference>
<feature type="transmembrane region" description="Helical" evidence="18">
    <location>
        <begin position="767"/>
        <end position="790"/>
    </location>
</feature>
<gene>
    <name evidence="17" type="primary">MMM1</name>
    <name evidence="20" type="ORF">INT48_006183</name>
</gene>
<evidence type="ECO:0000256" key="11">
    <source>
        <dbReference type="ARBA" id="ARBA00022989"/>
    </source>
</evidence>
<evidence type="ECO:0000256" key="5">
    <source>
        <dbReference type="ARBA" id="ARBA00022723"/>
    </source>
</evidence>
<organism evidence="20 21">
    <name type="scientific">Thamnidium elegans</name>
    <dbReference type="NCBI Taxonomy" id="101142"/>
    <lineage>
        <taxon>Eukaryota</taxon>
        <taxon>Fungi</taxon>
        <taxon>Fungi incertae sedis</taxon>
        <taxon>Mucoromycota</taxon>
        <taxon>Mucoromycotina</taxon>
        <taxon>Mucoromycetes</taxon>
        <taxon>Mucorales</taxon>
        <taxon>Mucorineae</taxon>
        <taxon>Mucoraceae</taxon>
        <taxon>Thamnidium</taxon>
    </lineage>
</organism>
<evidence type="ECO:0000256" key="14">
    <source>
        <dbReference type="ARBA" id="ARBA00023121"/>
    </source>
</evidence>
<dbReference type="InterPro" id="IPR023214">
    <property type="entry name" value="HAD_sf"/>
</dbReference>
<dbReference type="Pfam" id="PF10296">
    <property type="entry name" value="MMM1"/>
    <property type="match status" value="1"/>
</dbReference>
<comment type="similarity">
    <text evidence="17">Belongs to the MMM1 family.</text>
</comment>
<dbReference type="GO" id="GO:0006874">
    <property type="term" value="P:intracellular calcium ion homeostasis"/>
    <property type="evidence" value="ECO:0007669"/>
    <property type="project" value="TreeGrafter"/>
</dbReference>
<dbReference type="InterPro" id="IPR044492">
    <property type="entry name" value="P_typ_ATPase_HD_dom"/>
</dbReference>
<dbReference type="InterPro" id="IPR001757">
    <property type="entry name" value="P_typ_ATPase"/>
</dbReference>
<dbReference type="Pfam" id="PF00689">
    <property type="entry name" value="Cation_ATPase_C"/>
    <property type="match status" value="1"/>
</dbReference>
<sequence>MPTTEEHDSLLNHGQFSVTPEQLSDLIDPKNYELLRKMGGIYTICEKLKTNPSVGLSTDEGSSNSNETAFHDRQQYFAHHYYYYYYSIAALVSLAVGIWEDYSPRHPEDEPRVGWVEGTAIIVAVLAVILTNAVNDYQKEAQFKKLNAKKEDRTLKVLRNGREQQISVYDINVGDILMLEPGDIIPVDGLFLQGHNLACDESSATGESDTMKKKPDGDCFILSGSKVLEGVGKAVVIAVGENSFFGKTMMTMRSGEAEGTPLQMKLDTLAEQIAKLGFAAAITMLIALVIKYFVTAFLAPEFPPGADIAAAMISIVIQAITIIVVAVPEGLPMAVTMALAFATTQMLKDSNLVRVLAACETMGNATAICSDKTGTLTQNKMTVTHGTLAQQEFNSQQEIKPWSKKVDNQKVLPLVFESIALNSNAFEDKNEKGQIEFVGSKTECALLGFSKSLGSNYEDLRHDAKIEKVFPFASKRKTMTTIIKIKENSAFTSSQDDYRIYVKGASEIVLGTCESYIDEDGEQHKLTKEVTEKCNSIISDYADQALRTIAVAYRDISKRRFKKVSDEEPPLDELTLIGIFGIMDPLRPGVVESVAAFRDAGVFVRMITGDNINTAKAIARNAGILTKGGLAMTGPELRAMSPEEQRKVIPRLQVLARSSPTDKCVVVTRLQEQEQVVGMTGDGTNDGPALKLADVGFSMGIAGTEVAKEASDIILMDDNFNSILKALLWGRAVNDGVRKFLTFQLTVNIAAVVLSFISAISSENAESILSAVQLLWVNLIMDTLAALALATEPPTQDLLHRKPISKNAHLINFRMAKMILGQAIFQIIINLIAIYLGPRIFDLGETTYDQAVLRTMVFNIFVFLQVFNEINCRRIDNTINVFKDMFDNWIFIAIQVVVVLGQYCIVTFGGIAFKTVPLNGEQWFITVLIGSLSIPIGTIIRLIPDCGFEGKYNEEAKPLASYSRMSWEGAIGDVRNELKVYSLLRRNRNKSRDIPTRSSTRGSESAAFSAPNASYGATANQPKGNRFANLVANAQKYKQQSSEDNEEMDKTNISPEVLDLIKSQLTNVSCSKSSTLSFLKGFVLGQCSVIIVVILVLKYLFTEDVKRVNKRYIPSRLSTTPPSRLNTTPSSPTDHITSKTYYDMMHHPPESTDWLNVLLAQAILQYREDAKINNRLVLAVDDILNGGVKPNFLGPIHVCELNLGEEFPIFSNAKIRRSDEIGSMRAEIDFEYNDQVTLGIETQLILNWPKQAFAALPISLVLSVVRFSGTLTIELISPPATTTQPEIPLERYIAISSHPDFILDLKVQSLIGSRTKLEDIPKLRDLIQTKLRNVYIDKLVYPTFVKIKVPNMWKDTVNDQASTTLQPTAAEKIEEFMEGIKEA</sequence>
<evidence type="ECO:0000256" key="8">
    <source>
        <dbReference type="ARBA" id="ARBA00022840"/>
    </source>
</evidence>
<dbReference type="GO" id="GO:0008289">
    <property type="term" value="F:lipid binding"/>
    <property type="evidence" value="ECO:0007669"/>
    <property type="project" value="UniProtKB-KW"/>
</dbReference>
<keyword evidence="12" id="KW-0445">Lipid transport</keyword>
<dbReference type="Gene3D" id="3.40.1110.10">
    <property type="entry name" value="Calcium-transporting ATPase, cytoplasmic domain N"/>
    <property type="match status" value="1"/>
</dbReference>
<evidence type="ECO:0000256" key="18">
    <source>
        <dbReference type="RuleBase" id="RU361146"/>
    </source>
</evidence>
<feature type="domain" description="SMP-LTD" evidence="19">
    <location>
        <begin position="1148"/>
        <end position="1350"/>
    </location>
</feature>
<evidence type="ECO:0000313" key="21">
    <source>
        <dbReference type="Proteomes" id="UP000613177"/>
    </source>
</evidence>
<dbReference type="GO" id="GO:0005789">
    <property type="term" value="C:endoplasmic reticulum membrane"/>
    <property type="evidence" value="ECO:0007669"/>
    <property type="project" value="UniProtKB-SubCell"/>
</dbReference>
<keyword evidence="3 18" id="KW-0109">Calcium transport</keyword>
<dbReference type="SFLD" id="SFLDG00002">
    <property type="entry name" value="C1.7:_P-type_atpase_like"/>
    <property type="match status" value="1"/>
</dbReference>
<evidence type="ECO:0000259" key="19">
    <source>
        <dbReference type="PROSITE" id="PS51847"/>
    </source>
</evidence>
<dbReference type="HAMAP" id="MF_03103">
    <property type="entry name" value="Mmm1"/>
    <property type="match status" value="1"/>
</dbReference>
<dbReference type="InterPro" id="IPR018303">
    <property type="entry name" value="ATPase_P-typ_P_site"/>
</dbReference>
<evidence type="ECO:0000256" key="17">
    <source>
        <dbReference type="HAMAP-Rule" id="MF_03103"/>
    </source>
</evidence>
<dbReference type="FunFam" id="2.70.150.10:FF:000028">
    <property type="entry name" value="Calcium-transporting ATPase"/>
    <property type="match status" value="1"/>
</dbReference>
<comment type="subcellular location">
    <subcellularLocation>
        <location evidence="1">Endomembrane system</location>
        <topology evidence="1">Multi-pass membrane protein</topology>
    </subcellularLocation>
    <subcellularLocation>
        <location evidence="17">Endoplasmic reticulum membrane</location>
        <topology evidence="17">Single-pass type I membrane protein</topology>
    </subcellularLocation>
    <subcellularLocation>
        <location evidence="18">Membrane</location>
        <topology evidence="18">Multi-pass membrane protein</topology>
    </subcellularLocation>
    <text evidence="17">The ERMES/MDM complex localizes to a few discrete foci (around 10 per single cell), that represent mitochondria-endoplasmic reticulum junctions. These foci are often found next to mtDNA nucleoids.</text>
</comment>
<dbReference type="SFLD" id="SFLDS00003">
    <property type="entry name" value="Haloacid_Dehalogenase"/>
    <property type="match status" value="1"/>
</dbReference>
<accession>A0A8H7VZJ3</accession>
<keyword evidence="21" id="KW-1185">Reference proteome</keyword>
<dbReference type="PROSITE" id="PS00154">
    <property type="entry name" value="ATPASE_E1_E2"/>
    <property type="match status" value="1"/>
</dbReference>
<comment type="catalytic activity">
    <reaction evidence="16 18">
        <text>Ca(2+)(in) + ATP + H2O = Ca(2+)(out) + ADP + phosphate + H(+)</text>
        <dbReference type="Rhea" id="RHEA:18105"/>
        <dbReference type="ChEBI" id="CHEBI:15377"/>
        <dbReference type="ChEBI" id="CHEBI:15378"/>
        <dbReference type="ChEBI" id="CHEBI:29108"/>
        <dbReference type="ChEBI" id="CHEBI:30616"/>
        <dbReference type="ChEBI" id="CHEBI:43474"/>
        <dbReference type="ChEBI" id="CHEBI:456216"/>
        <dbReference type="EC" id="7.2.2.10"/>
    </reaction>
</comment>
<evidence type="ECO:0000256" key="9">
    <source>
        <dbReference type="ARBA" id="ARBA00022842"/>
    </source>
</evidence>
<dbReference type="FunFam" id="1.20.1110.10:FF:000039">
    <property type="entry name" value="Calcium-transporting ATPase"/>
    <property type="match status" value="1"/>
</dbReference>
<dbReference type="GO" id="GO:0006869">
    <property type="term" value="P:lipid transport"/>
    <property type="evidence" value="ECO:0007669"/>
    <property type="project" value="UniProtKB-KW"/>
</dbReference>
<feature type="transmembrane region" description="Helical" evidence="18">
    <location>
        <begin position="811"/>
        <end position="836"/>
    </location>
</feature>
<evidence type="ECO:0000256" key="10">
    <source>
        <dbReference type="ARBA" id="ARBA00022967"/>
    </source>
</evidence>
<comment type="subunit">
    <text evidence="17">Homodimer. Component of the ER-mitochondria encounter structure (ERMES) or MDM complex, composed of MMM1, MDM10, MDM12 and MDM34. A MMM1 homodimer associates with one molecule of MDM12 on each side in a pairwise head-to-tail manner, and the SMP-LTD domains of MMM1 and MDM12 generate a continuous hydrophobic tunnel for phospholipid trafficking.</text>
</comment>
<keyword evidence="15 17" id="KW-0472">Membrane</keyword>
<dbReference type="CDD" id="cd02081">
    <property type="entry name" value="P-type_ATPase_Ca_PMCA-like"/>
    <property type="match status" value="1"/>
</dbReference>
<dbReference type="GO" id="GO:0005388">
    <property type="term" value="F:P-type calcium transporter activity"/>
    <property type="evidence" value="ECO:0007669"/>
    <property type="project" value="UniProtKB-EC"/>
</dbReference>
<dbReference type="InterPro" id="IPR008250">
    <property type="entry name" value="ATPase_P-typ_transduc_dom_A_sf"/>
</dbReference>
<keyword evidence="17" id="KW-0256">Endoplasmic reticulum</keyword>
<keyword evidence="8 18" id="KW-0067">ATP-binding</keyword>
<dbReference type="Pfam" id="PF00122">
    <property type="entry name" value="E1-E2_ATPase"/>
    <property type="match status" value="1"/>
</dbReference>
<dbReference type="PANTHER" id="PTHR24093:SF369">
    <property type="entry name" value="CALCIUM-TRANSPORTING ATPASE"/>
    <property type="match status" value="1"/>
</dbReference>
<feature type="topological domain" description="Cytoplasmic" evidence="17">
    <location>
        <begin position="1103"/>
        <end position="1383"/>
    </location>
</feature>
<evidence type="ECO:0000256" key="15">
    <source>
        <dbReference type="ARBA" id="ARBA00023136"/>
    </source>
</evidence>
<dbReference type="InterPro" id="IPR036412">
    <property type="entry name" value="HAD-like_sf"/>
</dbReference>
<dbReference type="SFLD" id="SFLDF00027">
    <property type="entry name" value="p-type_atpase"/>
    <property type="match status" value="1"/>
</dbReference>
<keyword evidence="14" id="KW-0446">Lipid-binding</keyword>
<evidence type="ECO:0000256" key="2">
    <source>
        <dbReference type="ARBA" id="ARBA00022448"/>
    </source>
</evidence>
<evidence type="ECO:0000256" key="16">
    <source>
        <dbReference type="ARBA" id="ARBA00048694"/>
    </source>
</evidence>
<keyword evidence="11 17" id="KW-1133">Transmembrane helix</keyword>
<dbReference type="Gene3D" id="2.70.150.10">
    <property type="entry name" value="Calcium-transporting ATPase, cytoplasmic transduction domain A"/>
    <property type="match status" value="1"/>
</dbReference>
<comment type="caution">
    <text evidence="18">Lacks conserved residue(s) required for the propagation of feature annotation.</text>
</comment>
<feature type="transmembrane region" description="Helical" evidence="18">
    <location>
        <begin position="273"/>
        <end position="294"/>
    </location>
</feature>
<comment type="function">
    <text evidence="18">Catalyzes the hydrolysis of ATP coupled with the transport of calcium.</text>
</comment>
<keyword evidence="5" id="KW-0479">Metal-binding</keyword>
<feature type="topological domain" description="Lumenal" evidence="17">
    <location>
        <begin position="1"/>
        <end position="1081"/>
    </location>
</feature>
<keyword evidence="2 18" id="KW-0813">Transport</keyword>
<dbReference type="SUPFAM" id="SSF81660">
    <property type="entry name" value="Metal cation-transporting ATPase, ATP-binding domain N"/>
    <property type="match status" value="1"/>
</dbReference>
<dbReference type="Gene3D" id="1.20.1110.10">
    <property type="entry name" value="Calcium-transporting ATPase, transmembrane domain"/>
    <property type="match status" value="1"/>
</dbReference>
<dbReference type="NCBIfam" id="TIGR01517">
    <property type="entry name" value="ATPase-IIB_Ca"/>
    <property type="match status" value="1"/>
</dbReference>
<dbReference type="CDD" id="cd21671">
    <property type="entry name" value="SMP_Mmm1"/>
    <property type="match status" value="1"/>
</dbReference>
<protein>
    <recommendedName>
        <fullName evidence="17">Maintenance of mitochondrial morphology protein 1</fullName>
    </recommendedName>
</protein>
<feature type="transmembrane region" description="Helical" evidence="18">
    <location>
        <begin position="1081"/>
        <end position="1101"/>
    </location>
</feature>
<keyword evidence="4 17" id="KW-0812">Transmembrane</keyword>
<feature type="transmembrane region" description="Helical" evidence="18">
    <location>
        <begin position="119"/>
        <end position="137"/>
    </location>
</feature>
<comment type="function">
    <text evidence="17">Component of the ERMES/MDM complex, which serves as a molecular tether to connect the endoplasmic reticulum (ER) and mitochondria. Components of this complex are involved in the control of mitochondrial shape and protein biogenesis, and function in nonvesicular lipid trafficking between the ER and mitochondria. The MDM12-MMM1 subcomplex functions in the major beta-barrel assembly pathway that is responsible for biogenesis of all outer membrane beta-barrel proteins, and acts in a late step after the SAM complex. The MDM10-MDM12-MMM1 subcomplex further acts in the TOM40-specific pathway after the action of the MDM12-MMM1 complex. Essential for establishing and maintaining the structure of mitochondria and maintenance of mtDNA nucleoids.</text>
</comment>
<dbReference type="GO" id="GO:0005524">
    <property type="term" value="F:ATP binding"/>
    <property type="evidence" value="ECO:0007669"/>
    <property type="project" value="UniProtKB-KW"/>
</dbReference>
<feature type="transmembrane region" description="Helical" evidence="18">
    <location>
        <begin position="851"/>
        <end position="868"/>
    </location>
</feature>
<evidence type="ECO:0000256" key="13">
    <source>
        <dbReference type="ARBA" id="ARBA00023065"/>
    </source>
</evidence>
<dbReference type="InterPro" id="IPR006408">
    <property type="entry name" value="P-type_ATPase_IIB"/>
</dbReference>
<evidence type="ECO:0000256" key="3">
    <source>
        <dbReference type="ARBA" id="ARBA00022568"/>
    </source>
</evidence>
<comment type="caution">
    <text evidence="20">The sequence shown here is derived from an EMBL/GenBank/DDBJ whole genome shotgun (WGS) entry which is preliminary data.</text>
</comment>
<dbReference type="Pfam" id="PF13246">
    <property type="entry name" value="Cation_ATPase"/>
    <property type="match status" value="1"/>
</dbReference>
<dbReference type="InterPro" id="IPR006068">
    <property type="entry name" value="ATPase_P-typ_cation-transptr_C"/>
</dbReference>
<dbReference type="PROSITE" id="PS51847">
    <property type="entry name" value="SMP"/>
    <property type="match status" value="1"/>
</dbReference>
<evidence type="ECO:0000313" key="20">
    <source>
        <dbReference type="EMBL" id="KAG2232929.1"/>
    </source>
</evidence>
<dbReference type="InterPro" id="IPR023299">
    <property type="entry name" value="ATPase_P-typ_cyto_dom_N"/>
</dbReference>
<dbReference type="SUPFAM" id="SSF81653">
    <property type="entry name" value="Calcium ATPase, transduction domain A"/>
    <property type="match status" value="1"/>
</dbReference>
<feature type="transmembrane region" description="Helical" evidence="18">
    <location>
        <begin position="923"/>
        <end position="943"/>
    </location>
</feature>
<evidence type="ECO:0000256" key="4">
    <source>
        <dbReference type="ARBA" id="ARBA00022692"/>
    </source>
</evidence>
<dbReference type="EMBL" id="JAEPRE010000095">
    <property type="protein sequence ID" value="KAG2232929.1"/>
    <property type="molecule type" value="Genomic_DNA"/>
</dbReference>
<dbReference type="GO" id="GO:0016887">
    <property type="term" value="F:ATP hydrolysis activity"/>
    <property type="evidence" value="ECO:0007669"/>
    <property type="project" value="InterPro"/>
</dbReference>
<dbReference type="Proteomes" id="UP000613177">
    <property type="component" value="Unassembled WGS sequence"/>
</dbReference>
<feature type="transmembrane region" description="Helical" evidence="18">
    <location>
        <begin position="81"/>
        <end position="99"/>
    </location>
</feature>
<dbReference type="SUPFAM" id="SSF56784">
    <property type="entry name" value="HAD-like"/>
    <property type="match status" value="1"/>
</dbReference>
<reference evidence="20" key="1">
    <citation type="submission" date="2021-01" db="EMBL/GenBank/DDBJ databases">
        <title>Metabolic potential, ecology and presence of endohyphal bacteria is reflected in genomic diversity of Mucoromycotina.</title>
        <authorList>
            <person name="Muszewska A."/>
            <person name="Okrasinska A."/>
            <person name="Steczkiewicz K."/>
            <person name="Drgas O."/>
            <person name="Orlowska M."/>
            <person name="Perlinska-Lenart U."/>
            <person name="Aleksandrzak-Piekarczyk T."/>
            <person name="Szatraj K."/>
            <person name="Zielenkiewicz U."/>
            <person name="Pilsyk S."/>
            <person name="Malc E."/>
            <person name="Mieczkowski P."/>
            <person name="Kruszewska J.S."/>
            <person name="Biernat P."/>
            <person name="Pawlowska J."/>
        </authorList>
    </citation>
    <scope>NUCLEOTIDE SEQUENCE</scope>
    <source>
        <strain evidence="20">WA0000018081</strain>
    </source>
</reference>
<keyword evidence="10" id="KW-1278">Translocase</keyword>
<keyword evidence="7 18" id="KW-0106">Calcium</keyword>
<dbReference type="PRINTS" id="PR00119">
    <property type="entry name" value="CATATPASE"/>
</dbReference>
<dbReference type="GO" id="GO:0045040">
    <property type="term" value="P:protein insertion into mitochondrial outer membrane"/>
    <property type="evidence" value="ECO:0007669"/>
    <property type="project" value="UniProtKB-UniRule"/>
</dbReference>
<evidence type="ECO:0000256" key="1">
    <source>
        <dbReference type="ARBA" id="ARBA00004127"/>
    </source>
</evidence>
<dbReference type="FunFam" id="3.40.50.1000:FF:000001">
    <property type="entry name" value="Phospholipid-transporting ATPase IC"/>
    <property type="match status" value="1"/>
</dbReference>
<feature type="transmembrane region" description="Helical" evidence="18">
    <location>
        <begin position="306"/>
        <end position="327"/>
    </location>
</feature>
<feature type="transmembrane region" description="Helical" evidence="18">
    <location>
        <begin position="740"/>
        <end position="761"/>
    </location>
</feature>
<dbReference type="NCBIfam" id="TIGR01494">
    <property type="entry name" value="ATPase_P-type"/>
    <property type="match status" value="2"/>
</dbReference>
<keyword evidence="9" id="KW-0460">Magnesium</keyword>
<dbReference type="Gene3D" id="3.40.50.1000">
    <property type="entry name" value="HAD superfamily/HAD-like"/>
    <property type="match status" value="1"/>
</dbReference>
<dbReference type="InterPro" id="IPR019411">
    <property type="entry name" value="MMM1_dom"/>
</dbReference>
<dbReference type="GO" id="GO:0032865">
    <property type="term" value="C:ERMES complex"/>
    <property type="evidence" value="ECO:0007669"/>
    <property type="project" value="UniProtKB-UniRule"/>
</dbReference>
<name>A0A8H7VZJ3_9FUNG</name>
<dbReference type="InterPro" id="IPR059000">
    <property type="entry name" value="ATPase_P-type_domA"/>
</dbReference>
<dbReference type="SUPFAM" id="SSF81665">
    <property type="entry name" value="Calcium ATPase, transmembrane domain M"/>
    <property type="match status" value="1"/>
</dbReference>
<proteinExistence type="inferred from homology"/>
<feature type="transmembrane region" description="Helical" evidence="18">
    <location>
        <begin position="889"/>
        <end position="911"/>
    </location>
</feature>
<evidence type="ECO:0000256" key="6">
    <source>
        <dbReference type="ARBA" id="ARBA00022741"/>
    </source>
</evidence>
<dbReference type="GO" id="GO:0046872">
    <property type="term" value="F:metal ion binding"/>
    <property type="evidence" value="ECO:0007669"/>
    <property type="project" value="UniProtKB-KW"/>
</dbReference>
<evidence type="ECO:0000256" key="12">
    <source>
        <dbReference type="ARBA" id="ARBA00023055"/>
    </source>
</evidence>
<evidence type="ECO:0000256" key="7">
    <source>
        <dbReference type="ARBA" id="ARBA00022837"/>
    </source>
</evidence>
<dbReference type="GO" id="GO:0005886">
    <property type="term" value="C:plasma membrane"/>
    <property type="evidence" value="ECO:0007669"/>
    <property type="project" value="TreeGrafter"/>
</dbReference>